<sequence>RNMFLSNFKIRFTGQNVDPKGPDFQDCPQHNDQNINRISENEENPESDEKEDEYDDENELENTDISKEFPEFRRIMEVNEMKNKSKNIKKKGSSEKRKWDKKNNNKGGINNNNTDGNGSKKDKTDPIDEEKGSTKLPNKITVDDKKVNDDNNAGNR</sequence>
<evidence type="ECO:0000256" key="1">
    <source>
        <dbReference type="SAM" id="MobiDB-lite"/>
    </source>
</evidence>
<feature type="compositionally biased region" description="Low complexity" evidence="1">
    <location>
        <begin position="105"/>
        <end position="117"/>
    </location>
</feature>
<name>A0AAV2QTC6_MEGNR</name>
<evidence type="ECO:0000313" key="3">
    <source>
        <dbReference type="Proteomes" id="UP001497623"/>
    </source>
</evidence>
<feature type="compositionally biased region" description="Acidic residues" evidence="1">
    <location>
        <begin position="41"/>
        <end position="62"/>
    </location>
</feature>
<feature type="compositionally biased region" description="Basic and acidic residues" evidence="1">
    <location>
        <begin position="118"/>
        <end position="133"/>
    </location>
</feature>
<feature type="non-terminal residue" evidence="2">
    <location>
        <position position="1"/>
    </location>
</feature>
<organism evidence="2 3">
    <name type="scientific">Meganyctiphanes norvegica</name>
    <name type="common">Northern krill</name>
    <name type="synonym">Thysanopoda norvegica</name>
    <dbReference type="NCBI Taxonomy" id="48144"/>
    <lineage>
        <taxon>Eukaryota</taxon>
        <taxon>Metazoa</taxon>
        <taxon>Ecdysozoa</taxon>
        <taxon>Arthropoda</taxon>
        <taxon>Crustacea</taxon>
        <taxon>Multicrustacea</taxon>
        <taxon>Malacostraca</taxon>
        <taxon>Eumalacostraca</taxon>
        <taxon>Eucarida</taxon>
        <taxon>Euphausiacea</taxon>
        <taxon>Euphausiidae</taxon>
        <taxon>Meganyctiphanes</taxon>
    </lineage>
</organism>
<dbReference type="Proteomes" id="UP001497623">
    <property type="component" value="Unassembled WGS sequence"/>
</dbReference>
<dbReference type="EMBL" id="CAXKWB010009594">
    <property type="protein sequence ID" value="CAL4095287.1"/>
    <property type="molecule type" value="Genomic_DNA"/>
</dbReference>
<feature type="region of interest" description="Disordered" evidence="1">
    <location>
        <begin position="11"/>
        <end position="156"/>
    </location>
</feature>
<evidence type="ECO:0000313" key="2">
    <source>
        <dbReference type="EMBL" id="CAL4095287.1"/>
    </source>
</evidence>
<feature type="compositionally biased region" description="Polar residues" evidence="1">
    <location>
        <begin position="28"/>
        <end position="38"/>
    </location>
</feature>
<dbReference type="AlphaFoldDB" id="A0AAV2QTC6"/>
<proteinExistence type="predicted"/>
<feature type="compositionally biased region" description="Basic and acidic residues" evidence="1">
    <location>
        <begin position="92"/>
        <end position="103"/>
    </location>
</feature>
<feature type="non-terminal residue" evidence="2">
    <location>
        <position position="156"/>
    </location>
</feature>
<keyword evidence="3" id="KW-1185">Reference proteome</keyword>
<accession>A0AAV2QTC6</accession>
<protein>
    <submittedName>
        <fullName evidence="2">Uncharacterized protein</fullName>
    </submittedName>
</protein>
<gene>
    <name evidence="2" type="ORF">MNOR_LOCUS15375</name>
</gene>
<reference evidence="2 3" key="1">
    <citation type="submission" date="2024-05" db="EMBL/GenBank/DDBJ databases">
        <authorList>
            <person name="Wallberg A."/>
        </authorList>
    </citation>
    <scope>NUCLEOTIDE SEQUENCE [LARGE SCALE GENOMIC DNA]</scope>
</reference>
<comment type="caution">
    <text evidence="2">The sequence shown here is derived from an EMBL/GenBank/DDBJ whole genome shotgun (WGS) entry which is preliminary data.</text>
</comment>
<feature type="compositionally biased region" description="Basic and acidic residues" evidence="1">
    <location>
        <begin position="64"/>
        <end position="83"/>
    </location>
</feature>